<evidence type="ECO:0000313" key="4">
    <source>
        <dbReference type="Proteomes" id="UP001202281"/>
    </source>
</evidence>
<dbReference type="PANTHER" id="PTHR36919:SF2">
    <property type="entry name" value="BLL6627 PROTEIN"/>
    <property type="match status" value="1"/>
</dbReference>
<evidence type="ECO:0000259" key="2">
    <source>
        <dbReference type="Pfam" id="PF09917"/>
    </source>
</evidence>
<keyword evidence="4" id="KW-1185">Reference proteome</keyword>
<dbReference type="Proteomes" id="UP001202281">
    <property type="component" value="Unassembled WGS sequence"/>
</dbReference>
<evidence type="ECO:0000256" key="1">
    <source>
        <dbReference type="SAM" id="SignalP"/>
    </source>
</evidence>
<name>A0ABT0BNV5_9SPHN</name>
<evidence type="ECO:0000313" key="3">
    <source>
        <dbReference type="EMBL" id="MCJ2186711.1"/>
    </source>
</evidence>
<dbReference type="EMBL" id="JALHLG010000007">
    <property type="protein sequence ID" value="MCJ2186711.1"/>
    <property type="molecule type" value="Genomic_DNA"/>
</dbReference>
<dbReference type="Gene3D" id="2.40.128.520">
    <property type="match status" value="1"/>
</dbReference>
<proteinExistence type="predicted"/>
<protein>
    <submittedName>
        <fullName evidence="3">DUF2147 domain-containing protein</fullName>
    </submittedName>
</protein>
<feature type="domain" description="DUF2147" evidence="2">
    <location>
        <begin position="31"/>
        <end position="142"/>
    </location>
</feature>
<dbReference type="PANTHER" id="PTHR36919">
    <property type="entry name" value="BLR1215 PROTEIN"/>
    <property type="match status" value="1"/>
</dbReference>
<dbReference type="InterPro" id="IPR019223">
    <property type="entry name" value="DUF2147"/>
</dbReference>
<organism evidence="3 4">
    <name type="scientific">Novosphingobium beihaiensis</name>
    <dbReference type="NCBI Taxonomy" id="2930389"/>
    <lineage>
        <taxon>Bacteria</taxon>
        <taxon>Pseudomonadati</taxon>
        <taxon>Pseudomonadota</taxon>
        <taxon>Alphaproteobacteria</taxon>
        <taxon>Sphingomonadales</taxon>
        <taxon>Sphingomonadaceae</taxon>
        <taxon>Novosphingobium</taxon>
    </lineage>
</organism>
<dbReference type="RefSeq" id="WP_243919427.1">
    <property type="nucleotide sequence ID" value="NZ_JALHLG010000007.1"/>
</dbReference>
<dbReference type="Pfam" id="PF09917">
    <property type="entry name" value="DUF2147"/>
    <property type="match status" value="1"/>
</dbReference>
<keyword evidence="1" id="KW-0732">Signal</keyword>
<reference evidence="3 4" key="1">
    <citation type="submission" date="2022-04" db="EMBL/GenBank/DDBJ databases">
        <title>Identification of a novel bacterium isolated from mangrove sediments.</title>
        <authorList>
            <person name="Pan X."/>
        </authorList>
    </citation>
    <scope>NUCLEOTIDE SEQUENCE [LARGE SCALE GENOMIC DNA]</scope>
    <source>
        <strain evidence="3 4">B2638</strain>
    </source>
</reference>
<sequence length="144" mass="15576">MTVLKRAAVVLVATAAIGSPAFAASPDTVLGKWQTPTRHGIVEITRCGESICGRLLNSDGIRADADLRDVNNKDESKRSRKVKGLAMLGGFARQDSKWSGGWVYNAEDGGTYKATITPTGPDSLKLKGCIVWPLCKTQTWTRLR</sequence>
<gene>
    <name evidence="3" type="ORF">MTR66_07795</name>
</gene>
<accession>A0ABT0BNV5</accession>
<comment type="caution">
    <text evidence="3">The sequence shown here is derived from an EMBL/GenBank/DDBJ whole genome shotgun (WGS) entry which is preliminary data.</text>
</comment>
<feature type="signal peptide" evidence="1">
    <location>
        <begin position="1"/>
        <end position="23"/>
    </location>
</feature>
<feature type="chain" id="PRO_5046623917" evidence="1">
    <location>
        <begin position="24"/>
        <end position="144"/>
    </location>
</feature>